<evidence type="ECO:0000256" key="1">
    <source>
        <dbReference type="SAM" id="MobiDB-lite"/>
    </source>
</evidence>
<organism evidence="2 3">
    <name type="scientific">Candidatus Limivivens merdigallinarum</name>
    <dbReference type="NCBI Taxonomy" id="2840859"/>
    <lineage>
        <taxon>Bacteria</taxon>
        <taxon>Bacillati</taxon>
        <taxon>Bacillota</taxon>
        <taxon>Clostridia</taxon>
        <taxon>Lachnospirales</taxon>
        <taxon>Lachnospiraceae</taxon>
        <taxon>Lachnospiraceae incertae sedis</taxon>
        <taxon>Candidatus Limivivens</taxon>
    </lineage>
</organism>
<proteinExistence type="predicted"/>
<dbReference type="EMBL" id="DVFT01000167">
    <property type="protein sequence ID" value="HIQ97158.1"/>
    <property type="molecule type" value="Genomic_DNA"/>
</dbReference>
<feature type="compositionally biased region" description="Basic and acidic residues" evidence="1">
    <location>
        <begin position="75"/>
        <end position="85"/>
    </location>
</feature>
<comment type="caution">
    <text evidence="2">The sequence shown here is derived from an EMBL/GenBank/DDBJ whole genome shotgun (WGS) entry which is preliminary data.</text>
</comment>
<reference evidence="2" key="1">
    <citation type="submission" date="2020-10" db="EMBL/GenBank/DDBJ databases">
        <authorList>
            <person name="Gilroy R."/>
        </authorList>
    </citation>
    <scope>NUCLEOTIDE SEQUENCE</scope>
    <source>
        <strain evidence="2">ChiSjej3B21-11622</strain>
    </source>
</reference>
<evidence type="ECO:0000313" key="3">
    <source>
        <dbReference type="Proteomes" id="UP000886886"/>
    </source>
</evidence>
<sequence length="94" mass="10863">MPDTYRKKMTDRKAAMGKEMDKKGCTFILEIKDTQSQSWQGKIKWIEGQKEETFRSVLELISLLDSVIITDTKKEMSHPLKRGEEEIPQICSGI</sequence>
<dbReference type="AlphaFoldDB" id="A0A9D1D1Z7"/>
<evidence type="ECO:0000313" key="2">
    <source>
        <dbReference type="EMBL" id="HIQ97158.1"/>
    </source>
</evidence>
<protein>
    <submittedName>
        <fullName evidence="2">Uncharacterized protein</fullName>
    </submittedName>
</protein>
<accession>A0A9D1D1Z7</accession>
<feature type="region of interest" description="Disordered" evidence="1">
    <location>
        <begin position="75"/>
        <end position="94"/>
    </location>
</feature>
<name>A0A9D1D1Z7_9FIRM</name>
<dbReference type="Proteomes" id="UP000886886">
    <property type="component" value="Unassembled WGS sequence"/>
</dbReference>
<gene>
    <name evidence="2" type="ORF">IAB26_11420</name>
</gene>
<reference evidence="2" key="2">
    <citation type="journal article" date="2021" name="PeerJ">
        <title>Extensive microbial diversity within the chicken gut microbiome revealed by metagenomics and culture.</title>
        <authorList>
            <person name="Gilroy R."/>
            <person name="Ravi A."/>
            <person name="Getino M."/>
            <person name="Pursley I."/>
            <person name="Horton D.L."/>
            <person name="Alikhan N.F."/>
            <person name="Baker D."/>
            <person name="Gharbi K."/>
            <person name="Hall N."/>
            <person name="Watson M."/>
            <person name="Adriaenssens E.M."/>
            <person name="Foster-Nyarko E."/>
            <person name="Jarju S."/>
            <person name="Secka A."/>
            <person name="Antonio M."/>
            <person name="Oren A."/>
            <person name="Chaudhuri R.R."/>
            <person name="La Ragione R."/>
            <person name="Hildebrand F."/>
            <person name="Pallen M.J."/>
        </authorList>
    </citation>
    <scope>NUCLEOTIDE SEQUENCE</scope>
    <source>
        <strain evidence="2">ChiSjej3B21-11622</strain>
    </source>
</reference>